<dbReference type="SUPFAM" id="SSF54373">
    <property type="entry name" value="FAD-linked reductases, C-terminal domain"/>
    <property type="match status" value="1"/>
</dbReference>
<evidence type="ECO:0000313" key="6">
    <source>
        <dbReference type="EMBL" id="GAA1392793.1"/>
    </source>
</evidence>
<dbReference type="Proteomes" id="UP001499863">
    <property type="component" value="Unassembled WGS sequence"/>
</dbReference>
<comment type="cofactor">
    <cofactor evidence="1">
        <name>FAD</name>
        <dbReference type="ChEBI" id="CHEBI:57692"/>
    </cofactor>
</comment>
<dbReference type="PROSITE" id="PS00624">
    <property type="entry name" value="GMC_OXRED_2"/>
    <property type="match status" value="1"/>
</dbReference>
<dbReference type="RefSeq" id="WP_344333146.1">
    <property type="nucleotide sequence ID" value="NZ_BAAAKJ010000131.1"/>
</dbReference>
<dbReference type="InterPro" id="IPR036188">
    <property type="entry name" value="FAD/NAD-bd_sf"/>
</dbReference>
<dbReference type="Pfam" id="PF00732">
    <property type="entry name" value="GMC_oxred_N"/>
    <property type="match status" value="1"/>
</dbReference>
<comment type="similarity">
    <text evidence="2">Belongs to the GMC oxidoreductase family.</text>
</comment>
<dbReference type="InterPro" id="IPR000172">
    <property type="entry name" value="GMC_OxRdtase_N"/>
</dbReference>
<proteinExistence type="inferred from homology"/>
<name>A0ABN1XY26_9ACTN</name>
<protein>
    <submittedName>
        <fullName evidence="6">GMC family oxidoreductase</fullName>
    </submittedName>
</protein>
<organism evidence="6 7">
    <name type="scientific">Kitasatospora putterlickiae</name>
    <dbReference type="NCBI Taxonomy" id="221725"/>
    <lineage>
        <taxon>Bacteria</taxon>
        <taxon>Bacillati</taxon>
        <taxon>Actinomycetota</taxon>
        <taxon>Actinomycetes</taxon>
        <taxon>Kitasatosporales</taxon>
        <taxon>Streptomycetaceae</taxon>
        <taxon>Kitasatospora</taxon>
    </lineage>
</organism>
<dbReference type="PIRSF" id="PIRSF000137">
    <property type="entry name" value="Alcohol_oxidase"/>
    <property type="match status" value="1"/>
</dbReference>
<dbReference type="Gene3D" id="3.30.410.40">
    <property type="match status" value="1"/>
</dbReference>
<keyword evidence="3" id="KW-0285">Flavoprotein</keyword>
<evidence type="ECO:0000256" key="3">
    <source>
        <dbReference type="ARBA" id="ARBA00022630"/>
    </source>
</evidence>
<reference evidence="6 7" key="1">
    <citation type="journal article" date="2019" name="Int. J. Syst. Evol. Microbiol.">
        <title>The Global Catalogue of Microorganisms (GCM) 10K type strain sequencing project: providing services to taxonomists for standard genome sequencing and annotation.</title>
        <authorList>
            <consortium name="The Broad Institute Genomics Platform"/>
            <consortium name="The Broad Institute Genome Sequencing Center for Infectious Disease"/>
            <person name="Wu L."/>
            <person name="Ma J."/>
        </authorList>
    </citation>
    <scope>NUCLEOTIDE SEQUENCE [LARGE SCALE GENOMIC DNA]</scope>
    <source>
        <strain evidence="6 7">JCM 12393</strain>
    </source>
</reference>
<evidence type="ECO:0000313" key="7">
    <source>
        <dbReference type="Proteomes" id="UP001499863"/>
    </source>
</evidence>
<dbReference type="SUPFAM" id="SSF51905">
    <property type="entry name" value="FAD/NAD(P)-binding domain"/>
    <property type="match status" value="1"/>
</dbReference>
<feature type="domain" description="Glucose-methanol-choline oxidoreductase N-terminal" evidence="5">
    <location>
        <begin position="252"/>
        <end position="266"/>
    </location>
</feature>
<keyword evidence="7" id="KW-1185">Reference proteome</keyword>
<dbReference type="InterPro" id="IPR012132">
    <property type="entry name" value="GMC_OxRdtase"/>
</dbReference>
<dbReference type="Gene3D" id="3.50.50.60">
    <property type="entry name" value="FAD/NAD(P)-binding domain"/>
    <property type="match status" value="1"/>
</dbReference>
<dbReference type="PANTHER" id="PTHR11552:SF147">
    <property type="entry name" value="CHOLINE DEHYDROGENASE, MITOCHONDRIAL"/>
    <property type="match status" value="1"/>
</dbReference>
<dbReference type="PANTHER" id="PTHR11552">
    <property type="entry name" value="GLUCOSE-METHANOL-CHOLINE GMC OXIDOREDUCTASE"/>
    <property type="match status" value="1"/>
</dbReference>
<evidence type="ECO:0000256" key="2">
    <source>
        <dbReference type="ARBA" id="ARBA00010790"/>
    </source>
</evidence>
<dbReference type="EMBL" id="BAAAKJ010000131">
    <property type="protein sequence ID" value="GAA1392793.1"/>
    <property type="molecule type" value="Genomic_DNA"/>
</dbReference>
<evidence type="ECO:0000256" key="4">
    <source>
        <dbReference type="ARBA" id="ARBA00022827"/>
    </source>
</evidence>
<sequence length="506" mass="53753">MSRPEPARTTAARAAALPDHAEIVVLGGGTAGCVVAGRLAEHHRVLVLEAGPDYGADFGGWPADLLDASTLPTSHDWGYQGAGLNFDRCRVIGGCSTHNGCTQSAGWEGDYDAWAAAGLTGWDSVSLAPLFDRAAKTLRFRTYRDDEVQPFQRAFIAAGAALGIPVRHDFDQLDGGIGIGCAPVNITPGGVRFNTAFGYLDPVRDNGNLTVVGGVKADRVILDGGRAVGVEVRTEDGARHRISAGLVVLSAGAYGSPEVLLRSGIGPAGHLAEVGVPLRHHLPGVGENLHDHPSVHLEFAASERLTADLTEFARTRMLPDEQAIAKLRSPYAGADAPYDLHVYPWVERDATLPTGWRVFLPVGLLNPRSRGTVRLRSADPDALAAVDHAYLSHPDDVAALAHGLRWVQQLDLSDYLGTPLLTPDADADLSAWIKAHHQHYWHPAGSCRMGPDGDPGAVVDHTGKVHGLEGLYLADASIFPDVPRATPAFPTTVVGERIAAFLQETL</sequence>
<gene>
    <name evidence="6" type="ORF">GCM10009639_24960</name>
</gene>
<dbReference type="Pfam" id="PF05199">
    <property type="entry name" value="GMC_oxred_C"/>
    <property type="match status" value="1"/>
</dbReference>
<evidence type="ECO:0000259" key="5">
    <source>
        <dbReference type="PROSITE" id="PS00624"/>
    </source>
</evidence>
<comment type="caution">
    <text evidence="6">The sequence shown here is derived from an EMBL/GenBank/DDBJ whole genome shotgun (WGS) entry which is preliminary data.</text>
</comment>
<dbReference type="PROSITE" id="PS51257">
    <property type="entry name" value="PROKAR_LIPOPROTEIN"/>
    <property type="match status" value="1"/>
</dbReference>
<evidence type="ECO:0000256" key="1">
    <source>
        <dbReference type="ARBA" id="ARBA00001974"/>
    </source>
</evidence>
<accession>A0ABN1XY26</accession>
<keyword evidence="4" id="KW-0274">FAD</keyword>
<dbReference type="InterPro" id="IPR007867">
    <property type="entry name" value="GMC_OxRtase_C"/>
</dbReference>